<organism evidence="2 3">
    <name type="scientific">Gordonia sesuvii</name>
    <dbReference type="NCBI Taxonomy" id="3116777"/>
    <lineage>
        <taxon>Bacteria</taxon>
        <taxon>Bacillati</taxon>
        <taxon>Actinomycetota</taxon>
        <taxon>Actinomycetes</taxon>
        <taxon>Mycobacteriales</taxon>
        <taxon>Gordoniaceae</taxon>
        <taxon>Gordonia</taxon>
    </lineage>
</organism>
<accession>A0ABU7MGW7</accession>
<dbReference type="Gene3D" id="1.10.10.10">
    <property type="entry name" value="Winged helix-like DNA-binding domain superfamily/Winged helix DNA-binding domain"/>
    <property type="match status" value="1"/>
</dbReference>
<dbReference type="Pfam" id="PF12802">
    <property type="entry name" value="MarR_2"/>
    <property type="match status" value="1"/>
</dbReference>
<gene>
    <name evidence="2" type="ORF">VZC37_18595</name>
</gene>
<keyword evidence="3" id="KW-1185">Reference proteome</keyword>
<dbReference type="SMART" id="SM00347">
    <property type="entry name" value="HTH_MARR"/>
    <property type="match status" value="1"/>
</dbReference>
<dbReference type="PROSITE" id="PS50995">
    <property type="entry name" value="HTH_MARR_2"/>
    <property type="match status" value="1"/>
</dbReference>
<dbReference type="Proteomes" id="UP001347146">
    <property type="component" value="Unassembled WGS sequence"/>
</dbReference>
<dbReference type="InterPro" id="IPR039422">
    <property type="entry name" value="MarR/SlyA-like"/>
</dbReference>
<name>A0ABU7MGW7_9ACTN</name>
<dbReference type="InterPro" id="IPR036390">
    <property type="entry name" value="WH_DNA-bd_sf"/>
</dbReference>
<protein>
    <submittedName>
        <fullName evidence="2">MarR family winged helix-turn-helix transcriptional regulator</fullName>
    </submittedName>
</protein>
<dbReference type="SUPFAM" id="SSF46785">
    <property type="entry name" value="Winged helix' DNA-binding domain"/>
    <property type="match status" value="1"/>
</dbReference>
<feature type="domain" description="HTH marR-type" evidence="1">
    <location>
        <begin position="7"/>
        <end position="138"/>
    </location>
</feature>
<dbReference type="EMBL" id="JAZDUF010000006">
    <property type="protein sequence ID" value="MEE3852357.1"/>
    <property type="molecule type" value="Genomic_DNA"/>
</dbReference>
<dbReference type="PANTHER" id="PTHR33164:SF57">
    <property type="entry name" value="MARR-FAMILY TRANSCRIPTIONAL REGULATOR"/>
    <property type="match status" value="1"/>
</dbReference>
<sequence>MDGEASSRLLLRSFVEVTRAFEDRVLSGLDIDGVRPAHLGVFRYLHPGGSRIGDLATSAGMTGQAMGELVGKMRELGFVDVVADAADRRARLVVLTPRGRDAVARYAARVREVEEELGGQIGADGVDDLRSLLDRCADALGVAR</sequence>
<evidence type="ECO:0000313" key="2">
    <source>
        <dbReference type="EMBL" id="MEE3852357.1"/>
    </source>
</evidence>
<dbReference type="InterPro" id="IPR036388">
    <property type="entry name" value="WH-like_DNA-bd_sf"/>
</dbReference>
<dbReference type="RefSeq" id="WP_330434500.1">
    <property type="nucleotide sequence ID" value="NZ_JAZDUF010000006.1"/>
</dbReference>
<comment type="caution">
    <text evidence="2">The sequence shown here is derived from an EMBL/GenBank/DDBJ whole genome shotgun (WGS) entry which is preliminary data.</text>
</comment>
<evidence type="ECO:0000259" key="1">
    <source>
        <dbReference type="PROSITE" id="PS50995"/>
    </source>
</evidence>
<reference evidence="2 3" key="1">
    <citation type="submission" date="2024-01" db="EMBL/GenBank/DDBJ databases">
        <title>Draft genome sequence of Gordonia sp. LSe1-13.</title>
        <authorList>
            <person name="Suphannarot A."/>
            <person name="Mingma R."/>
        </authorList>
    </citation>
    <scope>NUCLEOTIDE SEQUENCE [LARGE SCALE GENOMIC DNA]</scope>
    <source>
        <strain evidence="2 3">LSe1-13</strain>
    </source>
</reference>
<evidence type="ECO:0000313" key="3">
    <source>
        <dbReference type="Proteomes" id="UP001347146"/>
    </source>
</evidence>
<dbReference type="PANTHER" id="PTHR33164">
    <property type="entry name" value="TRANSCRIPTIONAL REGULATOR, MARR FAMILY"/>
    <property type="match status" value="1"/>
</dbReference>
<proteinExistence type="predicted"/>
<dbReference type="InterPro" id="IPR000835">
    <property type="entry name" value="HTH_MarR-typ"/>
</dbReference>